<dbReference type="HOGENOM" id="CLU_2106173_0_0_5"/>
<dbReference type="Proteomes" id="UP000006639">
    <property type="component" value="Chromosome"/>
</dbReference>
<sequence>MQGAVISLIILLNCCKGKQTGTLDSTKAGRFVITYVLAVIRSLKASPAKQFLGQNLFFSGLLAYVFKPNISHGKIGPRAYSLRRTEVMTNMGEYLNSLNAGEIKSTGWGKTSYDI</sequence>
<evidence type="ECO:0000313" key="1">
    <source>
        <dbReference type="EMBL" id="AEI88820.1"/>
    </source>
</evidence>
<name>F7XVX1_MIDMI</name>
<organism evidence="1 2">
    <name type="scientific">Midichloria mitochondrii (strain IricVA)</name>
    <dbReference type="NCBI Taxonomy" id="696127"/>
    <lineage>
        <taxon>Bacteria</taxon>
        <taxon>Pseudomonadati</taxon>
        <taxon>Pseudomonadota</taxon>
        <taxon>Alphaproteobacteria</taxon>
        <taxon>Rickettsiales</taxon>
        <taxon>Candidatus Midichloriaceae</taxon>
        <taxon>Candidatus Midichloria</taxon>
    </lineage>
</organism>
<dbReference type="AlphaFoldDB" id="F7XVX1"/>
<dbReference type="KEGG" id="mmn:midi_00514"/>
<protein>
    <submittedName>
        <fullName evidence="1">Uncharacterized protein</fullName>
    </submittedName>
</protein>
<accession>F7XVX1</accession>
<reference evidence="1 2" key="1">
    <citation type="journal article" date="2011" name="Mol. Biol. Evol.">
        <title>Phylogenomic evidence for the presence of a flagellum and cbb3 oxidase in the free-living mitochondrial ancestor.</title>
        <authorList>
            <person name="Sassera D."/>
            <person name="Lo N."/>
            <person name="Epis S."/>
            <person name="D'Auria G."/>
            <person name="Montagna M."/>
            <person name="Comandatore F."/>
            <person name="Horner D."/>
            <person name="Pereto J."/>
            <person name="Luciano A.M."/>
            <person name="Franciosi F."/>
            <person name="Ferri E."/>
            <person name="Crotti E."/>
            <person name="Bazzocchi C."/>
            <person name="Daffonchio D."/>
            <person name="Sacchi L."/>
            <person name="Moya A."/>
            <person name="Latorre A."/>
            <person name="Bandi C."/>
        </authorList>
    </citation>
    <scope>NUCLEOTIDE SEQUENCE [LARGE SCALE GENOMIC DNA]</scope>
    <source>
        <strain evidence="1 2">IricVA</strain>
    </source>
</reference>
<keyword evidence="2" id="KW-1185">Reference proteome</keyword>
<evidence type="ECO:0000313" key="2">
    <source>
        <dbReference type="Proteomes" id="UP000006639"/>
    </source>
</evidence>
<proteinExistence type="predicted"/>
<gene>
    <name evidence="1" type="ordered locus">midi_00514</name>
</gene>
<dbReference type="EMBL" id="CP002130">
    <property type="protein sequence ID" value="AEI88820.1"/>
    <property type="molecule type" value="Genomic_DNA"/>
</dbReference>